<dbReference type="GO" id="GO:0005886">
    <property type="term" value="C:plasma membrane"/>
    <property type="evidence" value="ECO:0007669"/>
    <property type="project" value="UniProtKB-SubCell"/>
</dbReference>
<dbReference type="InterPro" id="IPR003660">
    <property type="entry name" value="HAMP_dom"/>
</dbReference>
<evidence type="ECO:0000256" key="6">
    <source>
        <dbReference type="ARBA" id="ARBA00023224"/>
    </source>
</evidence>
<dbReference type="Gene3D" id="3.30.450.20">
    <property type="entry name" value="PAS domain"/>
    <property type="match status" value="1"/>
</dbReference>
<dbReference type="SMART" id="SM01049">
    <property type="entry name" value="Cache_2"/>
    <property type="match status" value="1"/>
</dbReference>
<evidence type="ECO:0000259" key="10">
    <source>
        <dbReference type="PROSITE" id="PS50111"/>
    </source>
</evidence>
<dbReference type="PANTHER" id="PTHR32089">
    <property type="entry name" value="METHYL-ACCEPTING CHEMOTAXIS PROTEIN MCPB"/>
    <property type="match status" value="1"/>
</dbReference>
<dbReference type="PROSITE" id="PS50111">
    <property type="entry name" value="CHEMOTAXIS_TRANSDUC_2"/>
    <property type="match status" value="1"/>
</dbReference>
<dbReference type="InterPro" id="IPR004090">
    <property type="entry name" value="Chemotax_Me-accpt_rcpt"/>
</dbReference>
<feature type="domain" description="Methyl-accepting transducer" evidence="10">
    <location>
        <begin position="264"/>
        <end position="500"/>
    </location>
</feature>
<dbReference type="GO" id="GO:0006935">
    <property type="term" value="P:chemotaxis"/>
    <property type="evidence" value="ECO:0007669"/>
    <property type="project" value="InterPro"/>
</dbReference>
<keyword evidence="4 9" id="KW-1133">Transmembrane helix</keyword>
<dbReference type="InterPro" id="IPR004089">
    <property type="entry name" value="MCPsignal_dom"/>
</dbReference>
<dbReference type="FunFam" id="1.10.287.950:FF:000001">
    <property type="entry name" value="Methyl-accepting chemotaxis sensory transducer"/>
    <property type="match status" value="1"/>
</dbReference>
<feature type="transmembrane region" description="Helical" evidence="9">
    <location>
        <begin position="182"/>
        <end position="204"/>
    </location>
</feature>
<accession>A0A1G7VMJ1</accession>
<dbReference type="GO" id="GO:0007165">
    <property type="term" value="P:signal transduction"/>
    <property type="evidence" value="ECO:0007669"/>
    <property type="project" value="UniProtKB-KW"/>
</dbReference>
<evidence type="ECO:0000256" key="8">
    <source>
        <dbReference type="PROSITE-ProRule" id="PRU00284"/>
    </source>
</evidence>
<evidence type="ECO:0000313" key="13">
    <source>
        <dbReference type="Proteomes" id="UP000198607"/>
    </source>
</evidence>
<dbReference type="SMART" id="SM00283">
    <property type="entry name" value="MA"/>
    <property type="match status" value="1"/>
</dbReference>
<evidence type="ECO:0000259" key="11">
    <source>
        <dbReference type="PROSITE" id="PS50885"/>
    </source>
</evidence>
<dbReference type="Gene3D" id="1.10.287.950">
    <property type="entry name" value="Methyl-accepting chemotaxis protein"/>
    <property type="match status" value="1"/>
</dbReference>
<dbReference type="Pfam" id="PF00015">
    <property type="entry name" value="MCPsignal"/>
    <property type="match status" value="1"/>
</dbReference>
<evidence type="ECO:0000256" key="5">
    <source>
        <dbReference type="ARBA" id="ARBA00023136"/>
    </source>
</evidence>
<proteinExistence type="inferred from homology"/>
<evidence type="ECO:0000256" key="4">
    <source>
        <dbReference type="ARBA" id="ARBA00022989"/>
    </source>
</evidence>
<feature type="domain" description="HAMP" evidence="11">
    <location>
        <begin position="219"/>
        <end position="259"/>
    </location>
</feature>
<keyword evidence="6 8" id="KW-0807">Transducer</keyword>
<evidence type="ECO:0000256" key="3">
    <source>
        <dbReference type="ARBA" id="ARBA00022692"/>
    </source>
</evidence>
<keyword evidence="13" id="KW-1185">Reference proteome</keyword>
<evidence type="ECO:0000256" key="2">
    <source>
        <dbReference type="ARBA" id="ARBA00022475"/>
    </source>
</evidence>
<reference evidence="12 13" key="1">
    <citation type="submission" date="2016-10" db="EMBL/GenBank/DDBJ databases">
        <authorList>
            <person name="de Groot N.N."/>
        </authorList>
    </citation>
    <scope>NUCLEOTIDE SEQUENCE [LARGE SCALE GENOMIC DNA]</scope>
    <source>
        <strain evidence="12 13">DSM 5885</strain>
    </source>
</reference>
<evidence type="ECO:0000256" key="7">
    <source>
        <dbReference type="ARBA" id="ARBA00029447"/>
    </source>
</evidence>
<comment type="similarity">
    <text evidence="7">Belongs to the methyl-accepting chemotaxis (MCP) protein family.</text>
</comment>
<keyword evidence="5 9" id="KW-0472">Membrane</keyword>
<organism evidence="12 13">
    <name type="scientific">Propionivibrio dicarboxylicus</name>
    <dbReference type="NCBI Taxonomy" id="83767"/>
    <lineage>
        <taxon>Bacteria</taxon>
        <taxon>Pseudomonadati</taxon>
        <taxon>Pseudomonadota</taxon>
        <taxon>Betaproteobacteria</taxon>
        <taxon>Rhodocyclales</taxon>
        <taxon>Rhodocyclaceae</taxon>
        <taxon>Propionivibrio</taxon>
    </lineage>
</organism>
<evidence type="ECO:0000256" key="1">
    <source>
        <dbReference type="ARBA" id="ARBA00004651"/>
    </source>
</evidence>
<evidence type="ECO:0000256" key="9">
    <source>
        <dbReference type="SAM" id="Phobius"/>
    </source>
</evidence>
<dbReference type="Pfam" id="PF17200">
    <property type="entry name" value="sCache_2"/>
    <property type="match status" value="1"/>
</dbReference>
<dbReference type="PRINTS" id="PR00260">
    <property type="entry name" value="CHEMTRNSDUCR"/>
</dbReference>
<dbReference type="STRING" id="83767.SAMN05660652_00239"/>
<keyword evidence="2" id="KW-1003">Cell membrane</keyword>
<dbReference type="GO" id="GO:0004888">
    <property type="term" value="F:transmembrane signaling receptor activity"/>
    <property type="evidence" value="ECO:0007669"/>
    <property type="project" value="InterPro"/>
</dbReference>
<evidence type="ECO:0000313" key="12">
    <source>
        <dbReference type="EMBL" id="SDG60791.1"/>
    </source>
</evidence>
<dbReference type="InterPro" id="IPR033480">
    <property type="entry name" value="sCache_2"/>
</dbReference>
<dbReference type="AlphaFoldDB" id="A0A1G7VMJ1"/>
<gene>
    <name evidence="12" type="ORF">SAMN05660652_00239</name>
</gene>
<protein>
    <submittedName>
        <fullName evidence="12">Methyl-accepting chemotaxis sensory transducer with Cache sensor</fullName>
    </submittedName>
</protein>
<sequence>MKLSTRLGLVVGLAALGTVILVLVALQVLRMTMLEDRRAQIMQTLNLAGKQVDYFVAMEKKGTLSREEAQARAKEAALALRDGNDYVFIRDFVGTLLVHPDPKRVGKVDVGAKVPDGRTTLQVYLDGLKNADPALVEIMTAKAGTTEPVPKLNGVTKIPSWEWMIGYGLFIDDIDAAYRKNAIYLGLIGFAVFVVVVVSALLMAKRIYGALGGEPEYAAEMARAIAAGDLSQRIEYSRSAGSLMESIELMQKSLHDIILAIKQNADRVGNASDSLTLQMGQINAASLQSLDAITATAIAIEEIAVSVNHISQSAKETETNAVNANQLALDGESLVNSASQEFQRAAKQVEDASGMIGSLVERSYEIGGIARVIKEIADQTNLLALNAAIEAARAGEQGRGFAVVADEVRKLAERTSLATDQITGMIEGIHKDTANVVDGMRAVGPQVLLGVEIVGKTGSALRKISDATQVAKGNVSEVAAATSEQSQASATVARNVEQISSMIEASAKSVEQANSNVRMLEQLANELRNSAARFQV</sequence>
<dbReference type="SUPFAM" id="SSF58104">
    <property type="entry name" value="Methyl-accepting chemotaxis protein (MCP) signaling domain"/>
    <property type="match status" value="1"/>
</dbReference>
<dbReference type="PANTHER" id="PTHR32089:SF112">
    <property type="entry name" value="LYSOZYME-LIKE PROTEIN-RELATED"/>
    <property type="match status" value="1"/>
</dbReference>
<comment type="subcellular location">
    <subcellularLocation>
        <location evidence="1">Cell membrane</location>
        <topology evidence="1">Multi-pass membrane protein</topology>
    </subcellularLocation>
</comment>
<feature type="transmembrane region" description="Helical" evidence="9">
    <location>
        <begin position="6"/>
        <end position="29"/>
    </location>
</feature>
<dbReference type="CDD" id="cd11386">
    <property type="entry name" value="MCP_signal"/>
    <property type="match status" value="1"/>
</dbReference>
<dbReference type="Proteomes" id="UP000198607">
    <property type="component" value="Unassembled WGS sequence"/>
</dbReference>
<name>A0A1G7VMJ1_9RHOO</name>
<dbReference type="RefSeq" id="WP_091932220.1">
    <property type="nucleotide sequence ID" value="NZ_FNCY01000001.1"/>
</dbReference>
<keyword evidence="3 9" id="KW-0812">Transmembrane</keyword>
<dbReference type="EMBL" id="FNCY01000001">
    <property type="protein sequence ID" value="SDG60791.1"/>
    <property type="molecule type" value="Genomic_DNA"/>
</dbReference>
<dbReference type="PROSITE" id="PS50885">
    <property type="entry name" value="HAMP"/>
    <property type="match status" value="1"/>
</dbReference>
<dbReference type="OrthoDB" id="8555762at2"/>